<dbReference type="PANTHER" id="PTHR23407:SF1">
    <property type="entry name" value="5-FORMYLTETRAHYDROFOLATE CYCLO-LIGASE"/>
    <property type="match status" value="1"/>
</dbReference>
<comment type="similarity">
    <text evidence="1 4">Belongs to the 5-formyltetrahydrofolate cyclo-ligase family.</text>
</comment>
<evidence type="ECO:0000313" key="5">
    <source>
        <dbReference type="EMBL" id="MFC0342308.1"/>
    </source>
</evidence>
<name>A0ABV6I7T9_9RHOB</name>
<evidence type="ECO:0000256" key="4">
    <source>
        <dbReference type="RuleBase" id="RU361279"/>
    </source>
</evidence>
<comment type="cofactor">
    <cofactor evidence="4">
        <name>Mg(2+)</name>
        <dbReference type="ChEBI" id="CHEBI:18420"/>
    </cofactor>
</comment>
<keyword evidence="4" id="KW-0479">Metal-binding</keyword>
<evidence type="ECO:0000256" key="3">
    <source>
        <dbReference type="ARBA" id="ARBA00022840"/>
    </source>
</evidence>
<keyword evidence="4" id="KW-0460">Magnesium</keyword>
<dbReference type="EC" id="6.3.3.2" evidence="4"/>
<organism evidence="5 6">
    <name type="scientific">Paracoccus niistensis</name>
    <dbReference type="NCBI Taxonomy" id="632935"/>
    <lineage>
        <taxon>Bacteria</taxon>
        <taxon>Pseudomonadati</taxon>
        <taxon>Pseudomonadota</taxon>
        <taxon>Alphaproteobacteria</taxon>
        <taxon>Rhodobacterales</taxon>
        <taxon>Paracoccaceae</taxon>
        <taxon>Paracoccus</taxon>
    </lineage>
</organism>
<accession>A0ABV6I7T9</accession>
<sequence length="184" mass="19660">MASDLSAAKAGLRAQALAARGQGGDQAALDRHLREALAPHAGRVLAGYWPMRNEPDPLPAMRAHGGPLCLPVVPGRAVPLVFRLWQGEALEPGPLGTSQPPDSLPEVRPEVLIVPLVAFDGELNRLGYGGGYYDRTLELLRTSGPVAAIGLAWEVQRLPAIPAEPFDQPLDMIVTDAGMLRREL</sequence>
<dbReference type="InterPro" id="IPR037171">
    <property type="entry name" value="NagB/RpiA_transferase-like"/>
</dbReference>
<dbReference type="SUPFAM" id="SSF100950">
    <property type="entry name" value="NagB/RpiA/CoA transferase-like"/>
    <property type="match status" value="1"/>
</dbReference>
<dbReference type="PANTHER" id="PTHR23407">
    <property type="entry name" value="ATPASE INHIBITOR/5-FORMYLTETRAHYDROFOLATE CYCLO-LIGASE"/>
    <property type="match status" value="1"/>
</dbReference>
<comment type="catalytic activity">
    <reaction evidence="4">
        <text>(6S)-5-formyl-5,6,7,8-tetrahydrofolate + ATP = (6R)-5,10-methenyltetrahydrofolate + ADP + phosphate</text>
        <dbReference type="Rhea" id="RHEA:10488"/>
        <dbReference type="ChEBI" id="CHEBI:30616"/>
        <dbReference type="ChEBI" id="CHEBI:43474"/>
        <dbReference type="ChEBI" id="CHEBI:57455"/>
        <dbReference type="ChEBI" id="CHEBI:57457"/>
        <dbReference type="ChEBI" id="CHEBI:456216"/>
        <dbReference type="EC" id="6.3.3.2"/>
    </reaction>
</comment>
<proteinExistence type="inferred from homology"/>
<keyword evidence="6" id="KW-1185">Reference proteome</keyword>
<keyword evidence="2 4" id="KW-0547">Nucleotide-binding</keyword>
<gene>
    <name evidence="5" type="ORF">ACFFII_16230</name>
</gene>
<evidence type="ECO:0000313" key="6">
    <source>
        <dbReference type="Proteomes" id="UP001589799"/>
    </source>
</evidence>
<dbReference type="InterPro" id="IPR002698">
    <property type="entry name" value="FTHF_cligase"/>
</dbReference>
<dbReference type="InterPro" id="IPR024185">
    <property type="entry name" value="FTHF_cligase-like_sf"/>
</dbReference>
<dbReference type="Pfam" id="PF01812">
    <property type="entry name" value="5-FTHF_cyc-lig"/>
    <property type="match status" value="1"/>
</dbReference>
<keyword evidence="3 4" id="KW-0067">ATP-binding</keyword>
<reference evidence="5 6" key="1">
    <citation type="submission" date="2024-09" db="EMBL/GenBank/DDBJ databases">
        <authorList>
            <person name="Sun Q."/>
            <person name="Mori K."/>
        </authorList>
    </citation>
    <scope>NUCLEOTIDE SEQUENCE [LARGE SCALE GENOMIC DNA]</scope>
    <source>
        <strain evidence="5 6">KCTC 22789</strain>
    </source>
</reference>
<dbReference type="EMBL" id="JBHLWE010000047">
    <property type="protein sequence ID" value="MFC0342308.1"/>
    <property type="molecule type" value="Genomic_DNA"/>
</dbReference>
<dbReference type="PIRSF" id="PIRSF006806">
    <property type="entry name" value="FTHF_cligase"/>
    <property type="match status" value="1"/>
</dbReference>
<dbReference type="Proteomes" id="UP001589799">
    <property type="component" value="Unassembled WGS sequence"/>
</dbReference>
<evidence type="ECO:0000256" key="1">
    <source>
        <dbReference type="ARBA" id="ARBA00010638"/>
    </source>
</evidence>
<evidence type="ECO:0000256" key="2">
    <source>
        <dbReference type="ARBA" id="ARBA00022741"/>
    </source>
</evidence>
<keyword evidence="5" id="KW-0436">Ligase</keyword>
<dbReference type="NCBIfam" id="TIGR02727">
    <property type="entry name" value="MTHFS_bact"/>
    <property type="match status" value="1"/>
</dbReference>
<dbReference type="RefSeq" id="WP_377699904.1">
    <property type="nucleotide sequence ID" value="NZ_JBHLWE010000047.1"/>
</dbReference>
<comment type="caution">
    <text evidence="5">The sequence shown here is derived from an EMBL/GenBank/DDBJ whole genome shotgun (WGS) entry which is preliminary data.</text>
</comment>
<dbReference type="Gene3D" id="3.40.50.10420">
    <property type="entry name" value="NagB/RpiA/CoA transferase-like"/>
    <property type="match status" value="1"/>
</dbReference>
<protein>
    <recommendedName>
        <fullName evidence="4">5-formyltetrahydrofolate cyclo-ligase</fullName>
        <ecNumber evidence="4">6.3.3.2</ecNumber>
    </recommendedName>
</protein>
<dbReference type="GO" id="GO:0030272">
    <property type="term" value="F:5-formyltetrahydrofolate cyclo-ligase activity"/>
    <property type="evidence" value="ECO:0007669"/>
    <property type="project" value="UniProtKB-EC"/>
</dbReference>